<reference evidence="2 3" key="1">
    <citation type="submission" date="2016-07" db="EMBL/GenBank/DDBJ databases">
        <title>Pervasive Adenine N6-methylation of Active Genes in Fungi.</title>
        <authorList>
            <consortium name="DOE Joint Genome Institute"/>
            <person name="Mondo S.J."/>
            <person name="Dannebaum R.O."/>
            <person name="Kuo R.C."/>
            <person name="Labutti K."/>
            <person name="Haridas S."/>
            <person name="Kuo A."/>
            <person name="Salamov A."/>
            <person name="Ahrendt S.R."/>
            <person name="Lipzen A."/>
            <person name="Sullivan W."/>
            <person name="Andreopoulos W.B."/>
            <person name="Clum A."/>
            <person name="Lindquist E."/>
            <person name="Daum C."/>
            <person name="Ramamoorthy G.K."/>
            <person name="Gryganskyi A."/>
            <person name="Culley D."/>
            <person name="Magnuson J.K."/>
            <person name="James T.Y."/>
            <person name="O'Malley M.A."/>
            <person name="Stajich J.E."/>
            <person name="Spatafora J.W."/>
            <person name="Visel A."/>
            <person name="Grigoriev I.V."/>
        </authorList>
    </citation>
    <scope>NUCLEOTIDE SEQUENCE [LARGE SCALE GENOMIC DNA]</scope>
    <source>
        <strain evidence="2 3">PL171</strain>
    </source>
</reference>
<feature type="region of interest" description="Disordered" evidence="1">
    <location>
        <begin position="1"/>
        <end position="20"/>
    </location>
</feature>
<dbReference type="AlphaFoldDB" id="A0A1Y2HY30"/>
<keyword evidence="3" id="KW-1185">Reference proteome</keyword>
<dbReference type="EMBL" id="MCFL01000008">
    <property type="protein sequence ID" value="ORZ38643.1"/>
    <property type="molecule type" value="Genomic_DNA"/>
</dbReference>
<gene>
    <name evidence="2" type="ORF">BCR44DRAFT_1428654</name>
</gene>
<evidence type="ECO:0000313" key="3">
    <source>
        <dbReference type="Proteomes" id="UP000193411"/>
    </source>
</evidence>
<evidence type="ECO:0000313" key="2">
    <source>
        <dbReference type="EMBL" id="ORZ38643.1"/>
    </source>
</evidence>
<organism evidence="2 3">
    <name type="scientific">Catenaria anguillulae PL171</name>
    <dbReference type="NCBI Taxonomy" id="765915"/>
    <lineage>
        <taxon>Eukaryota</taxon>
        <taxon>Fungi</taxon>
        <taxon>Fungi incertae sedis</taxon>
        <taxon>Blastocladiomycota</taxon>
        <taxon>Blastocladiomycetes</taxon>
        <taxon>Blastocladiales</taxon>
        <taxon>Catenariaceae</taxon>
        <taxon>Catenaria</taxon>
    </lineage>
</organism>
<dbReference type="Proteomes" id="UP000193411">
    <property type="component" value="Unassembled WGS sequence"/>
</dbReference>
<evidence type="ECO:0000256" key="1">
    <source>
        <dbReference type="SAM" id="MobiDB-lite"/>
    </source>
</evidence>
<name>A0A1Y2HY30_9FUNG</name>
<comment type="caution">
    <text evidence="2">The sequence shown here is derived from an EMBL/GenBank/DDBJ whole genome shotgun (WGS) entry which is preliminary data.</text>
</comment>
<sequence>MLKPIAMTHSRSLSGSRDSARPPFPAFVTRLDVHNLSTTITQFDLFSILPPHVEPLAVDFSHDPTSVSVSARFSFHALEQALALWNHARHLLAGGYLAHLEASGGESLWFDIDPPIERLVFNFEACTYVSVSDCHSTWTFLS</sequence>
<accession>A0A1Y2HY30</accession>
<protein>
    <submittedName>
        <fullName evidence="2">Uncharacterized protein</fullName>
    </submittedName>
</protein>
<proteinExistence type="predicted"/>